<dbReference type="NCBIfam" id="TIGR01494">
    <property type="entry name" value="ATPase_P-type"/>
    <property type="match status" value="1"/>
</dbReference>
<evidence type="ECO:0000256" key="16">
    <source>
        <dbReference type="PIRSR" id="PIRSR606539-2"/>
    </source>
</evidence>
<feature type="binding site" evidence="16">
    <location>
        <position position="666"/>
    </location>
    <ligand>
        <name>ATP</name>
        <dbReference type="ChEBI" id="CHEBI:30616"/>
    </ligand>
</feature>
<evidence type="ECO:0000256" key="19">
    <source>
        <dbReference type="SAM" id="MobiDB-lite"/>
    </source>
</evidence>
<evidence type="ECO:0000256" key="13">
    <source>
        <dbReference type="ARBA" id="ARBA00034036"/>
    </source>
</evidence>
<dbReference type="EMBL" id="ML119676">
    <property type="protein sequence ID" value="RPA81799.1"/>
    <property type="molecule type" value="Genomic_DNA"/>
</dbReference>
<feature type="binding site" evidence="16">
    <location>
        <position position="625"/>
    </location>
    <ligand>
        <name>ATP</name>
        <dbReference type="ChEBI" id="CHEBI:30616"/>
    </ligand>
</feature>
<dbReference type="GO" id="GO:0045332">
    <property type="term" value="P:phospholipid translocation"/>
    <property type="evidence" value="ECO:0007669"/>
    <property type="project" value="TreeGrafter"/>
</dbReference>
<dbReference type="InterPro" id="IPR023299">
    <property type="entry name" value="ATPase_P-typ_cyto_dom_N"/>
</dbReference>
<dbReference type="FunFam" id="3.40.50.1000:FF:000130">
    <property type="entry name" value="Phospholipid-transporting ATPase"/>
    <property type="match status" value="1"/>
</dbReference>
<name>A0A3N4I6U6_ASCIM</name>
<reference evidence="22 23" key="1">
    <citation type="journal article" date="2018" name="Nat. Ecol. Evol.">
        <title>Pezizomycetes genomes reveal the molecular basis of ectomycorrhizal truffle lifestyle.</title>
        <authorList>
            <person name="Murat C."/>
            <person name="Payen T."/>
            <person name="Noel B."/>
            <person name="Kuo A."/>
            <person name="Morin E."/>
            <person name="Chen J."/>
            <person name="Kohler A."/>
            <person name="Krizsan K."/>
            <person name="Balestrini R."/>
            <person name="Da Silva C."/>
            <person name="Montanini B."/>
            <person name="Hainaut M."/>
            <person name="Levati E."/>
            <person name="Barry K.W."/>
            <person name="Belfiori B."/>
            <person name="Cichocki N."/>
            <person name="Clum A."/>
            <person name="Dockter R.B."/>
            <person name="Fauchery L."/>
            <person name="Guy J."/>
            <person name="Iotti M."/>
            <person name="Le Tacon F."/>
            <person name="Lindquist E.A."/>
            <person name="Lipzen A."/>
            <person name="Malagnac F."/>
            <person name="Mello A."/>
            <person name="Molinier V."/>
            <person name="Miyauchi S."/>
            <person name="Poulain J."/>
            <person name="Riccioni C."/>
            <person name="Rubini A."/>
            <person name="Sitrit Y."/>
            <person name="Splivallo R."/>
            <person name="Traeger S."/>
            <person name="Wang M."/>
            <person name="Zifcakova L."/>
            <person name="Wipf D."/>
            <person name="Zambonelli A."/>
            <person name="Paolocci F."/>
            <person name="Nowrousian M."/>
            <person name="Ottonello S."/>
            <person name="Baldrian P."/>
            <person name="Spatafora J.W."/>
            <person name="Henrissat B."/>
            <person name="Nagy L.G."/>
            <person name="Aury J.M."/>
            <person name="Wincker P."/>
            <person name="Grigoriev I.V."/>
            <person name="Bonfante P."/>
            <person name="Martin F.M."/>
        </authorList>
    </citation>
    <scope>NUCLEOTIDE SEQUENCE [LARGE SCALE GENOMIC DNA]</scope>
    <source>
        <strain evidence="22 23">RN42</strain>
    </source>
</reference>
<evidence type="ECO:0000256" key="15">
    <source>
        <dbReference type="PIRSR" id="PIRSR606539-1"/>
    </source>
</evidence>
<keyword evidence="5 18" id="KW-0812">Transmembrane</keyword>
<feature type="binding site" evidence="16">
    <location>
        <position position="926"/>
    </location>
    <ligand>
        <name>ATP</name>
        <dbReference type="ChEBI" id="CHEBI:30616"/>
    </ligand>
</feature>
<evidence type="ECO:0000256" key="17">
    <source>
        <dbReference type="PIRSR" id="PIRSR606539-3"/>
    </source>
</evidence>
<keyword evidence="12 18" id="KW-0472">Membrane</keyword>
<evidence type="ECO:0000256" key="10">
    <source>
        <dbReference type="ARBA" id="ARBA00022967"/>
    </source>
</evidence>
<feature type="transmembrane region" description="Helical" evidence="18">
    <location>
        <begin position="90"/>
        <end position="109"/>
    </location>
</feature>
<keyword evidence="9 17" id="KW-0460">Magnesium</keyword>
<keyword evidence="3" id="KW-0813">Transport</keyword>
<evidence type="ECO:0000256" key="6">
    <source>
        <dbReference type="ARBA" id="ARBA00022723"/>
    </source>
</evidence>
<dbReference type="InterPro" id="IPR036412">
    <property type="entry name" value="HAD-like_sf"/>
</dbReference>
<feature type="binding site" evidence="17">
    <location>
        <position position="926"/>
    </location>
    <ligand>
        <name>Mg(2+)</name>
        <dbReference type="ChEBI" id="CHEBI:18420"/>
    </ligand>
</feature>
<dbReference type="SUPFAM" id="SSF81665">
    <property type="entry name" value="Calcium ATPase, transmembrane domain M"/>
    <property type="match status" value="1"/>
</dbReference>
<organism evidence="22 23">
    <name type="scientific">Ascobolus immersus RN42</name>
    <dbReference type="NCBI Taxonomy" id="1160509"/>
    <lineage>
        <taxon>Eukaryota</taxon>
        <taxon>Fungi</taxon>
        <taxon>Dikarya</taxon>
        <taxon>Ascomycota</taxon>
        <taxon>Pezizomycotina</taxon>
        <taxon>Pezizomycetes</taxon>
        <taxon>Pezizales</taxon>
        <taxon>Ascobolaceae</taxon>
        <taxon>Ascobolus</taxon>
    </lineage>
</organism>
<comment type="catalytic activity">
    <reaction evidence="14">
        <text>a 1,2-diacyl-sn-glycero-3-phosphoethanolamine(out) + ATP + H2O = a 1,2-diacyl-sn-glycero-3-phosphoethanolamine(in) + ADP + phosphate + H(+)</text>
        <dbReference type="Rhea" id="RHEA:66132"/>
        <dbReference type="ChEBI" id="CHEBI:15377"/>
        <dbReference type="ChEBI" id="CHEBI:15378"/>
        <dbReference type="ChEBI" id="CHEBI:30616"/>
        <dbReference type="ChEBI" id="CHEBI:43474"/>
        <dbReference type="ChEBI" id="CHEBI:64612"/>
        <dbReference type="ChEBI" id="CHEBI:456216"/>
    </reaction>
    <physiologicalReaction direction="left-to-right" evidence="14">
        <dbReference type="Rhea" id="RHEA:66133"/>
    </physiologicalReaction>
</comment>
<dbReference type="SUPFAM" id="SSF56784">
    <property type="entry name" value="HAD-like"/>
    <property type="match status" value="1"/>
</dbReference>
<feature type="binding site" evidence="16">
    <location>
        <position position="807"/>
    </location>
    <ligand>
        <name>ATP</name>
        <dbReference type="ChEBI" id="CHEBI:30616"/>
    </ligand>
</feature>
<comment type="catalytic activity">
    <reaction evidence="13 18">
        <text>ATP + H2O + phospholipidSide 1 = ADP + phosphate + phospholipidSide 2.</text>
        <dbReference type="EC" id="7.6.2.1"/>
    </reaction>
</comment>
<evidence type="ECO:0000256" key="4">
    <source>
        <dbReference type="ARBA" id="ARBA00022553"/>
    </source>
</evidence>
<dbReference type="SFLD" id="SFLDS00003">
    <property type="entry name" value="Haloacid_Dehalogenase"/>
    <property type="match status" value="1"/>
</dbReference>
<feature type="transmembrane region" description="Helical" evidence="18">
    <location>
        <begin position="980"/>
        <end position="999"/>
    </location>
</feature>
<feature type="transmembrane region" description="Helical" evidence="18">
    <location>
        <begin position="1128"/>
        <end position="1144"/>
    </location>
</feature>
<comment type="cofactor">
    <cofactor evidence="17">
        <name>Mg(2+)</name>
        <dbReference type="ChEBI" id="CHEBI:18420"/>
    </cofactor>
</comment>
<feature type="binding site" evidence="17">
    <location>
        <position position="504"/>
    </location>
    <ligand>
        <name>Mg(2+)</name>
        <dbReference type="ChEBI" id="CHEBI:18420"/>
    </ligand>
</feature>
<evidence type="ECO:0000256" key="3">
    <source>
        <dbReference type="ARBA" id="ARBA00022448"/>
    </source>
</evidence>
<dbReference type="GO" id="GO:0005524">
    <property type="term" value="F:ATP binding"/>
    <property type="evidence" value="ECO:0007669"/>
    <property type="project" value="UniProtKB-UniRule"/>
</dbReference>
<dbReference type="GO" id="GO:0140326">
    <property type="term" value="F:ATPase-coupled intramembrane lipid transporter activity"/>
    <property type="evidence" value="ECO:0007669"/>
    <property type="project" value="UniProtKB-EC"/>
</dbReference>
<feature type="region of interest" description="Disordered" evidence="19">
    <location>
        <begin position="170"/>
        <end position="190"/>
    </location>
</feature>
<feature type="binding site" evidence="16">
    <location>
        <position position="902"/>
    </location>
    <ligand>
        <name>ATP</name>
        <dbReference type="ChEBI" id="CHEBI:30616"/>
    </ligand>
</feature>
<evidence type="ECO:0000256" key="9">
    <source>
        <dbReference type="ARBA" id="ARBA00022842"/>
    </source>
</evidence>
<evidence type="ECO:0000256" key="1">
    <source>
        <dbReference type="ARBA" id="ARBA00004127"/>
    </source>
</evidence>
<dbReference type="Gene3D" id="2.70.150.10">
    <property type="entry name" value="Calcium-transporting ATPase, cytoplasmic transduction domain A"/>
    <property type="match status" value="1"/>
</dbReference>
<evidence type="ECO:0000259" key="21">
    <source>
        <dbReference type="Pfam" id="PF16212"/>
    </source>
</evidence>
<proteinExistence type="inferred from homology"/>
<dbReference type="InterPro" id="IPR032630">
    <property type="entry name" value="P_typ_ATPase_c"/>
</dbReference>
<sequence>MLFFRRTGKEGTSLGTRRLFFNRAVPTELLDEQGLPVQNFARNKIRTAKYTPLTFIPKNLWLQFHNVANVYFLFVTILAIFPIFGATNPALGSVPLIVILLITAIKDAIEDFRRTVLDNELNNTSTYILDSSLNPNVVDENISLWRKTKKMTTRILKTIMKKRDGLDASLSVSNDENGNGPEGSDWHGRSEQEFSMSGHELKAYSQTNPGSAELQRRVSKVVGPSFKRAYWKNIRVGDMVRVHLDEEIPADLIVLSTSSPDATCFLETKNLDGETNLKCRTALDPTKHIRSGVACGALHLEVESELPHANLFSFNGVLRSFRGPDTSDKEPQKSAAVTIDNLLLRGCTLKNTSWVIGFVVFTGDDTKIMMNSGITPSKRSRITQQLNWNVIINFVLLLVMCLVSGIAQGITWARGNESLDFFEFGSIGGSPAVDGIITFWTAVILFQNLVPISLYISIEIIKLAQAFFIFSDIKMYYERLDYPCTPKSWNLSDDLGQIEYVFSDKTGTLTQNLMEFRKCSVNGQKYGVLPPSAAGSPLSRTAYLEEKRDMLKTLDLFYKNPYMAHDQVTFVSSNFASDLHGSTGNAQQSAVKSFLLALSICHTALPDTSLGDSPHLVFQAQSPDEVALVATARDLGFAVVKRDPSTISVNSLGVTQEYELLRVLEFSSARKRMSCVVRFPQTGKIFVICKGADNVIFSRLAPDGQHELQKSTAAHLEEFGREGLRTLCIAEKEISEEEFRRWDAEYQIAAQSLQCREEKLEQVCDQLEVNFHLLGGTAIEDRLQEDVPETIKLLASAGIKVWVLTGDKVETAVNIGFSCNLLDKSMDIIQMKFKESEKREFRQSLESWLEKSKRSTNHGVSALVIDGECLKLALDADAREQFLALCQSCKAVLCCRVSPSQKAAVVQLIKKGLNVMTLAIGDGANDVAMIQEAEIGVGIAGEEGRQAVMSSDYAIGQFKYLSRLLLVHGRWSYRRLAEMVANFFYKNIVWTLALFWYQLYNNFDGTYLFEYSYILLYNLAFTSLPIILMGIFDQDVDDSVSLAVPQLYTKGILGKEWTQLKFWMYMIDGCYQSLICFFTTYFLFQSGTSVSSTGWTLNGREQMGVFVATSTVFVVNAYVLLNLYRWDWISLVVISLSILMVWFWTGIYSQFLSVGAFYSTVDRVFGAVVFWAITLLTVIVSLLPRFTIKVFRKLFLPKDIDIIREQASSGHFGRSEKASFKGAVFPQIEDDEEPICKVESERERRDTSISNASAGTK</sequence>
<evidence type="ECO:0000256" key="2">
    <source>
        <dbReference type="ARBA" id="ARBA00008109"/>
    </source>
</evidence>
<evidence type="ECO:0000256" key="5">
    <source>
        <dbReference type="ARBA" id="ARBA00022692"/>
    </source>
</evidence>
<keyword evidence="7 16" id="KW-0547">Nucleotide-binding</keyword>
<keyword evidence="8 16" id="KW-0067">ATP-binding</keyword>
<feature type="transmembrane region" description="Helical" evidence="18">
    <location>
        <begin position="388"/>
        <end position="412"/>
    </location>
</feature>
<evidence type="ECO:0000256" key="18">
    <source>
        <dbReference type="RuleBase" id="RU362033"/>
    </source>
</evidence>
<keyword evidence="4" id="KW-0597">Phosphoprotein</keyword>
<dbReference type="CDD" id="cd02073">
    <property type="entry name" value="P-type_ATPase_APLT_Dnf-like"/>
    <property type="match status" value="1"/>
</dbReference>
<feature type="domain" description="P-type ATPase C-terminal" evidence="21">
    <location>
        <begin position="948"/>
        <end position="1198"/>
    </location>
</feature>
<evidence type="ECO:0000313" key="23">
    <source>
        <dbReference type="Proteomes" id="UP000275078"/>
    </source>
</evidence>
<feature type="binding site" evidence="16">
    <location>
        <position position="506"/>
    </location>
    <ligand>
        <name>ATP</name>
        <dbReference type="ChEBI" id="CHEBI:30616"/>
    </ligand>
</feature>
<dbReference type="EC" id="7.6.2.1" evidence="18"/>
<dbReference type="Gene3D" id="3.40.1110.10">
    <property type="entry name" value="Calcium-transporting ATPase, cytoplasmic domain N"/>
    <property type="match status" value="1"/>
</dbReference>
<evidence type="ECO:0000313" key="22">
    <source>
        <dbReference type="EMBL" id="RPA81799.1"/>
    </source>
</evidence>
<dbReference type="InterPro" id="IPR001757">
    <property type="entry name" value="P_typ_ATPase"/>
</dbReference>
<dbReference type="FunFam" id="3.40.1110.10:FF:000087">
    <property type="entry name" value="Phospholipid-transporting ATPase"/>
    <property type="match status" value="1"/>
</dbReference>
<feature type="transmembrane region" description="Helical" evidence="18">
    <location>
        <begin position="432"/>
        <end position="456"/>
    </location>
</feature>
<evidence type="ECO:0000256" key="8">
    <source>
        <dbReference type="ARBA" id="ARBA00022840"/>
    </source>
</evidence>
<dbReference type="NCBIfam" id="TIGR01652">
    <property type="entry name" value="ATPase-Plipid"/>
    <property type="match status" value="1"/>
</dbReference>
<dbReference type="SUPFAM" id="SSF81653">
    <property type="entry name" value="Calcium ATPase, transduction domain A"/>
    <property type="match status" value="1"/>
</dbReference>
<dbReference type="InterPro" id="IPR018303">
    <property type="entry name" value="ATPase_P-typ_P_site"/>
</dbReference>
<feature type="transmembrane region" description="Helical" evidence="18">
    <location>
        <begin position="1062"/>
        <end position="1083"/>
    </location>
</feature>
<feature type="region of interest" description="Disordered" evidence="19">
    <location>
        <begin position="1231"/>
        <end position="1257"/>
    </location>
</feature>
<evidence type="ECO:0000256" key="7">
    <source>
        <dbReference type="ARBA" id="ARBA00022741"/>
    </source>
</evidence>
<feature type="binding site" evidence="16">
    <location>
        <position position="896"/>
    </location>
    <ligand>
        <name>ATP</name>
        <dbReference type="ChEBI" id="CHEBI:30616"/>
    </ligand>
</feature>
<dbReference type="STRING" id="1160509.A0A3N4I6U6"/>
<feature type="binding site" evidence="16">
    <location>
        <position position="505"/>
    </location>
    <ligand>
        <name>ATP</name>
        <dbReference type="ChEBI" id="CHEBI:30616"/>
    </ligand>
</feature>
<dbReference type="Pfam" id="PF13246">
    <property type="entry name" value="Cation_ATPase"/>
    <property type="match status" value="1"/>
</dbReference>
<dbReference type="OrthoDB" id="377733at2759"/>
<evidence type="ECO:0000256" key="14">
    <source>
        <dbReference type="ARBA" id="ARBA00049128"/>
    </source>
</evidence>
<evidence type="ECO:0000256" key="11">
    <source>
        <dbReference type="ARBA" id="ARBA00022989"/>
    </source>
</evidence>
<gene>
    <name evidence="22" type="ORF">BJ508DRAFT_414512</name>
</gene>
<dbReference type="GO" id="GO:0005886">
    <property type="term" value="C:plasma membrane"/>
    <property type="evidence" value="ECO:0007669"/>
    <property type="project" value="TreeGrafter"/>
</dbReference>
<protein>
    <recommendedName>
        <fullName evidence="18">Phospholipid-transporting ATPase</fullName>
        <ecNumber evidence="18">7.6.2.1</ecNumber>
    </recommendedName>
</protein>
<dbReference type="PANTHER" id="PTHR24092:SF180">
    <property type="entry name" value="PHOSPHOLIPID-TRANSPORTING ATPASE DNF1-RELATED"/>
    <property type="match status" value="1"/>
</dbReference>
<feature type="compositionally biased region" description="Polar residues" evidence="19">
    <location>
        <begin position="1248"/>
        <end position="1257"/>
    </location>
</feature>
<dbReference type="InterPro" id="IPR044492">
    <property type="entry name" value="P_typ_ATPase_HD_dom"/>
</dbReference>
<dbReference type="GO" id="GO:0012505">
    <property type="term" value="C:endomembrane system"/>
    <property type="evidence" value="ECO:0007669"/>
    <property type="project" value="UniProtKB-SubCell"/>
</dbReference>
<keyword evidence="10 18" id="KW-1278">Translocase</keyword>
<keyword evidence="11 18" id="KW-1133">Transmembrane helix</keyword>
<feature type="domain" description="P-type ATPase N-terminal" evidence="20">
    <location>
        <begin position="38"/>
        <end position="90"/>
    </location>
</feature>
<dbReference type="SFLD" id="SFLDF00027">
    <property type="entry name" value="p-type_atpase"/>
    <property type="match status" value="1"/>
</dbReference>
<feature type="compositionally biased region" description="Basic and acidic residues" evidence="19">
    <location>
        <begin position="1234"/>
        <end position="1247"/>
    </location>
</feature>
<feature type="binding site" evidence="16">
    <location>
        <position position="725"/>
    </location>
    <ligand>
        <name>ATP</name>
        <dbReference type="ChEBI" id="CHEBI:30616"/>
    </ligand>
</feature>
<feature type="binding site" evidence="16">
    <location>
        <position position="806"/>
    </location>
    <ligand>
        <name>ATP</name>
        <dbReference type="ChEBI" id="CHEBI:30616"/>
    </ligand>
</feature>
<feature type="binding site" evidence="16">
    <location>
        <position position="690"/>
    </location>
    <ligand>
        <name>ATP</name>
        <dbReference type="ChEBI" id="CHEBI:30616"/>
    </ligand>
</feature>
<feature type="binding site" evidence="17">
    <location>
        <position position="922"/>
    </location>
    <ligand>
        <name>Mg(2+)</name>
        <dbReference type="ChEBI" id="CHEBI:18420"/>
    </ligand>
</feature>
<dbReference type="PROSITE" id="PS00154">
    <property type="entry name" value="ATPASE_E1_E2"/>
    <property type="match status" value="1"/>
</dbReference>
<feature type="binding site" evidence="16">
    <location>
        <position position="504"/>
    </location>
    <ligand>
        <name>ATP</name>
        <dbReference type="ChEBI" id="CHEBI:30616"/>
    </ligand>
</feature>
<accession>A0A3N4I6U6</accession>
<feature type="transmembrane region" description="Helical" evidence="18">
    <location>
        <begin position="1103"/>
        <end position="1121"/>
    </location>
</feature>
<feature type="transmembrane region" description="Helical" evidence="18">
    <location>
        <begin position="67"/>
        <end position="84"/>
    </location>
</feature>
<dbReference type="PANTHER" id="PTHR24092">
    <property type="entry name" value="PROBABLE PHOSPHOLIPID-TRANSPORTING ATPASE"/>
    <property type="match status" value="1"/>
</dbReference>
<comment type="subcellular location">
    <subcellularLocation>
        <location evidence="1">Endomembrane system</location>
        <topology evidence="1">Multi-pass membrane protein</topology>
    </subcellularLocation>
    <subcellularLocation>
        <location evidence="18">Membrane</location>
        <topology evidence="18">Multi-pass membrane protein</topology>
    </subcellularLocation>
</comment>
<feature type="transmembrane region" description="Helical" evidence="18">
    <location>
        <begin position="1164"/>
        <end position="1183"/>
    </location>
</feature>
<dbReference type="SUPFAM" id="SSF81660">
    <property type="entry name" value="Metal cation-transporting ATPase, ATP-binding domain N"/>
    <property type="match status" value="1"/>
</dbReference>
<dbReference type="InterPro" id="IPR006539">
    <property type="entry name" value="P-type_ATPase_IV"/>
</dbReference>
<dbReference type="Gene3D" id="3.40.50.1000">
    <property type="entry name" value="HAD superfamily/HAD-like"/>
    <property type="match status" value="1"/>
</dbReference>
<feature type="active site" description="4-aspartylphosphate intermediate" evidence="15">
    <location>
        <position position="504"/>
    </location>
</feature>
<dbReference type="InterPro" id="IPR023214">
    <property type="entry name" value="HAD_sf"/>
</dbReference>
<evidence type="ECO:0000256" key="12">
    <source>
        <dbReference type="ARBA" id="ARBA00023136"/>
    </source>
</evidence>
<dbReference type="GO" id="GO:0016887">
    <property type="term" value="F:ATP hydrolysis activity"/>
    <property type="evidence" value="ECO:0007669"/>
    <property type="project" value="InterPro"/>
</dbReference>
<dbReference type="SFLD" id="SFLDG00002">
    <property type="entry name" value="C1.7:_P-type_atpase_like"/>
    <property type="match status" value="1"/>
</dbReference>
<dbReference type="InterPro" id="IPR023298">
    <property type="entry name" value="ATPase_P-typ_TM_dom_sf"/>
</dbReference>
<dbReference type="Proteomes" id="UP000275078">
    <property type="component" value="Unassembled WGS sequence"/>
</dbReference>
<dbReference type="GO" id="GO:0000287">
    <property type="term" value="F:magnesium ion binding"/>
    <property type="evidence" value="ECO:0007669"/>
    <property type="project" value="UniProtKB-UniRule"/>
</dbReference>
<keyword evidence="23" id="KW-1185">Reference proteome</keyword>
<dbReference type="AlphaFoldDB" id="A0A3N4I6U6"/>
<dbReference type="PRINTS" id="PR00119">
    <property type="entry name" value="CATATPASE"/>
</dbReference>
<evidence type="ECO:0000259" key="20">
    <source>
        <dbReference type="Pfam" id="PF16209"/>
    </source>
</evidence>
<dbReference type="InterPro" id="IPR032631">
    <property type="entry name" value="P-type_ATPase_N"/>
</dbReference>
<feature type="binding site" evidence="16">
    <location>
        <position position="925"/>
    </location>
    <ligand>
        <name>ATP</name>
        <dbReference type="ChEBI" id="CHEBI:30616"/>
    </ligand>
</feature>
<feature type="binding site" evidence="17">
    <location>
        <position position="506"/>
    </location>
    <ligand>
        <name>Mg(2+)</name>
        <dbReference type="ChEBI" id="CHEBI:18420"/>
    </ligand>
</feature>
<keyword evidence="6 17" id="KW-0479">Metal-binding</keyword>
<comment type="similarity">
    <text evidence="2 18">Belongs to the cation transport ATPase (P-type) (TC 3.A.3) family. Type IV subfamily.</text>
</comment>
<feature type="binding site" evidence="16">
    <location>
        <position position="805"/>
    </location>
    <ligand>
        <name>ATP</name>
        <dbReference type="ChEBI" id="CHEBI:30616"/>
    </ligand>
</feature>
<dbReference type="Pfam" id="PF16212">
    <property type="entry name" value="PhoLip_ATPase_C"/>
    <property type="match status" value="1"/>
</dbReference>
<dbReference type="Pfam" id="PF16209">
    <property type="entry name" value="PhoLip_ATPase_N"/>
    <property type="match status" value="1"/>
</dbReference>
<feature type="transmembrane region" description="Helical" evidence="18">
    <location>
        <begin position="1011"/>
        <end position="1032"/>
    </location>
</feature>
<dbReference type="InterPro" id="IPR008250">
    <property type="entry name" value="ATPase_P-typ_transduc_dom_A_sf"/>
</dbReference>